<dbReference type="Proteomes" id="UP000310541">
    <property type="component" value="Unassembled WGS sequence"/>
</dbReference>
<evidence type="ECO:0000259" key="6">
    <source>
        <dbReference type="PROSITE" id="PS51387"/>
    </source>
</evidence>
<comment type="cofactor">
    <cofactor evidence="1">
        <name>FAD</name>
        <dbReference type="ChEBI" id="CHEBI:57692"/>
    </cofactor>
</comment>
<proteinExistence type="inferred from homology"/>
<dbReference type="PROSITE" id="PS51387">
    <property type="entry name" value="FAD_PCMH"/>
    <property type="match status" value="1"/>
</dbReference>
<keyword evidence="5" id="KW-0560">Oxidoreductase</keyword>
<dbReference type="InterPro" id="IPR016169">
    <property type="entry name" value="FAD-bd_PCMH_sub2"/>
</dbReference>
<dbReference type="InterPro" id="IPR006093">
    <property type="entry name" value="Oxy_OxRdtase_FAD_BS"/>
</dbReference>
<dbReference type="InterPro" id="IPR012951">
    <property type="entry name" value="BBE"/>
</dbReference>
<keyword evidence="3" id="KW-0285">Flavoprotein</keyword>
<comment type="similarity">
    <text evidence="2">Belongs to the oxygen-dependent FAD-linked oxidoreductase family.</text>
</comment>
<dbReference type="InterPro" id="IPR036318">
    <property type="entry name" value="FAD-bd_PCMH-like_sf"/>
</dbReference>
<dbReference type="GO" id="GO:0071949">
    <property type="term" value="F:FAD binding"/>
    <property type="evidence" value="ECO:0007669"/>
    <property type="project" value="InterPro"/>
</dbReference>
<dbReference type="Pfam" id="PF08031">
    <property type="entry name" value="BBE"/>
    <property type="match status" value="1"/>
</dbReference>
<evidence type="ECO:0000256" key="1">
    <source>
        <dbReference type="ARBA" id="ARBA00001974"/>
    </source>
</evidence>
<gene>
    <name evidence="7" type="ORF">FBF83_09070</name>
</gene>
<dbReference type="Gene3D" id="3.30.465.10">
    <property type="match status" value="1"/>
</dbReference>
<evidence type="ECO:0000256" key="4">
    <source>
        <dbReference type="ARBA" id="ARBA00022827"/>
    </source>
</evidence>
<dbReference type="Pfam" id="PF01565">
    <property type="entry name" value="FAD_binding_4"/>
    <property type="match status" value="1"/>
</dbReference>
<dbReference type="InterPro" id="IPR016167">
    <property type="entry name" value="FAD-bd_PCMH_sub1"/>
</dbReference>
<dbReference type="Gene3D" id="3.30.43.10">
    <property type="entry name" value="Uridine Diphospho-n-acetylenolpyruvylglucosamine Reductase, domain 2"/>
    <property type="match status" value="1"/>
</dbReference>
<dbReference type="AlphaFoldDB" id="A0A4U1MJR3"/>
<protein>
    <submittedName>
        <fullName evidence="7">FAD-binding oxidoreductase</fullName>
    </submittedName>
</protein>
<evidence type="ECO:0000313" key="7">
    <source>
        <dbReference type="EMBL" id="TKD70756.1"/>
    </source>
</evidence>
<dbReference type="InterPro" id="IPR016166">
    <property type="entry name" value="FAD-bd_PCMH"/>
</dbReference>
<sequence length="455" mass="49773">MFQTLEKQVGDRLILPNHENFDEARKVWNSAIDRKPGLIVRCETEEDVKAGVAFAHENNLTVSVKAGGHHLGGLAVGDHAVMIDLSNMKKVTVDTEKKVAYVQGGATLKDVDNETQKYGLATPTGTVSETGIAGLTLNGGLGYLRGKYGLTCDNLVGATVVTASGELIEVNETSHPDLFWALRGGGGNFGVVTEFVYQLHEVGPEVLALDVMYDYKDAKDVIKKAQTYMNDAPDEVSINLTMTTLPPAPFIPDFLHMKKVIMLTGMFAGTPSIGEEVIKPLRELAEPIVDGTGIMPYTQLQSKLDIMVPEHVPVHGTSLYFKGLTDDVIDTILTKIDHAPAPSVLVQLWSLHGKMNRVATNETPYAIRDANFVLLVDIMAMDVELDLCKQWVDSVYGSLLSSAHHEASYLNGITPSEKVVKAAFRGNYERLVNVKNMYDPKNVFCHNHNVVPGDR</sequence>
<dbReference type="InterPro" id="IPR006094">
    <property type="entry name" value="Oxid_FAD_bind_N"/>
</dbReference>
<comment type="caution">
    <text evidence="7">The sequence shown here is derived from an EMBL/GenBank/DDBJ whole genome shotgun (WGS) entry which is preliminary data.</text>
</comment>
<keyword evidence="4" id="KW-0274">FAD</keyword>
<dbReference type="GO" id="GO:0016491">
    <property type="term" value="F:oxidoreductase activity"/>
    <property type="evidence" value="ECO:0007669"/>
    <property type="project" value="UniProtKB-KW"/>
</dbReference>
<name>A0A4U1MJR3_9BACL</name>
<dbReference type="PANTHER" id="PTHR42973:SF39">
    <property type="entry name" value="FAD-BINDING PCMH-TYPE DOMAIN-CONTAINING PROTEIN"/>
    <property type="match status" value="1"/>
</dbReference>
<evidence type="ECO:0000256" key="5">
    <source>
        <dbReference type="ARBA" id="ARBA00023002"/>
    </source>
</evidence>
<reference evidence="7 8" key="1">
    <citation type="submission" date="2019-04" db="EMBL/GenBank/DDBJ databases">
        <title>Genome sequence of Bacillus hwajinpoensis strain Y2.</title>
        <authorList>
            <person name="Fair J.L."/>
            <person name="Maclea K.S."/>
        </authorList>
    </citation>
    <scope>NUCLEOTIDE SEQUENCE [LARGE SCALE GENOMIC DNA]</scope>
    <source>
        <strain evidence="7 8">Y2</strain>
    </source>
</reference>
<dbReference type="PROSITE" id="PS00862">
    <property type="entry name" value="OX2_COVAL_FAD"/>
    <property type="match status" value="1"/>
</dbReference>
<dbReference type="EMBL" id="SWFM01000002">
    <property type="protein sequence ID" value="TKD70756.1"/>
    <property type="molecule type" value="Genomic_DNA"/>
</dbReference>
<dbReference type="SUPFAM" id="SSF56176">
    <property type="entry name" value="FAD-binding/transporter-associated domain-like"/>
    <property type="match status" value="1"/>
</dbReference>
<dbReference type="Gene3D" id="3.40.462.20">
    <property type="match status" value="1"/>
</dbReference>
<evidence type="ECO:0000256" key="2">
    <source>
        <dbReference type="ARBA" id="ARBA00005466"/>
    </source>
</evidence>
<feature type="domain" description="FAD-binding PCMH-type" evidence="6">
    <location>
        <begin position="32"/>
        <end position="202"/>
    </location>
</feature>
<dbReference type="PANTHER" id="PTHR42973">
    <property type="entry name" value="BINDING OXIDOREDUCTASE, PUTATIVE (AFU_ORTHOLOGUE AFUA_1G17690)-RELATED"/>
    <property type="match status" value="1"/>
</dbReference>
<dbReference type="InterPro" id="IPR050416">
    <property type="entry name" value="FAD-linked_Oxidoreductase"/>
</dbReference>
<accession>A0A4U1MJR3</accession>
<evidence type="ECO:0000256" key="3">
    <source>
        <dbReference type="ARBA" id="ARBA00022630"/>
    </source>
</evidence>
<dbReference type="RefSeq" id="WP_136946830.1">
    <property type="nucleotide sequence ID" value="NZ_SWFM01000002.1"/>
</dbReference>
<dbReference type="OrthoDB" id="545125at2"/>
<evidence type="ECO:0000313" key="8">
    <source>
        <dbReference type="Proteomes" id="UP000310541"/>
    </source>
</evidence>
<organism evidence="7 8">
    <name type="scientific">Guptibacillus hwajinpoensis</name>
    <dbReference type="NCBI Taxonomy" id="208199"/>
    <lineage>
        <taxon>Bacteria</taxon>
        <taxon>Bacillati</taxon>
        <taxon>Bacillota</taxon>
        <taxon>Bacilli</taxon>
        <taxon>Bacillales</taxon>
        <taxon>Guptibacillaceae</taxon>
        <taxon>Guptibacillus</taxon>
    </lineage>
</organism>